<organism evidence="3 4">
    <name type="scientific">Boletus reticuloceps</name>
    <dbReference type="NCBI Taxonomy" id="495285"/>
    <lineage>
        <taxon>Eukaryota</taxon>
        <taxon>Fungi</taxon>
        <taxon>Dikarya</taxon>
        <taxon>Basidiomycota</taxon>
        <taxon>Agaricomycotina</taxon>
        <taxon>Agaricomycetes</taxon>
        <taxon>Agaricomycetidae</taxon>
        <taxon>Boletales</taxon>
        <taxon>Boletineae</taxon>
        <taxon>Boletaceae</taxon>
        <taxon>Boletoideae</taxon>
        <taxon>Boletus</taxon>
    </lineage>
</organism>
<proteinExistence type="predicted"/>
<feature type="region of interest" description="Disordered" evidence="1">
    <location>
        <begin position="420"/>
        <end position="443"/>
    </location>
</feature>
<feature type="transmembrane region" description="Helical" evidence="2">
    <location>
        <begin position="12"/>
        <end position="31"/>
    </location>
</feature>
<comment type="caution">
    <text evidence="3">The sequence shown here is derived from an EMBL/GenBank/DDBJ whole genome shotgun (WGS) entry which is preliminary data.</text>
</comment>
<feature type="transmembrane region" description="Helical" evidence="2">
    <location>
        <begin position="134"/>
        <end position="157"/>
    </location>
</feature>
<feature type="transmembrane region" description="Helical" evidence="2">
    <location>
        <begin position="109"/>
        <end position="128"/>
    </location>
</feature>
<keyword evidence="2" id="KW-0812">Transmembrane</keyword>
<feature type="transmembrane region" description="Helical" evidence="2">
    <location>
        <begin position="193"/>
        <end position="212"/>
    </location>
</feature>
<reference evidence="3" key="1">
    <citation type="submission" date="2021-03" db="EMBL/GenBank/DDBJ databases">
        <title>Evolutionary innovations through gain and loss of genes in the ectomycorrhizal Boletales.</title>
        <authorList>
            <person name="Wu G."/>
            <person name="Miyauchi S."/>
            <person name="Morin E."/>
            <person name="Yang Z.-L."/>
            <person name="Xu J."/>
            <person name="Martin F.M."/>
        </authorList>
    </citation>
    <scope>NUCLEOTIDE SEQUENCE</scope>
    <source>
        <strain evidence="3">BR01</strain>
    </source>
</reference>
<dbReference type="EMBL" id="JAGFBS010000002">
    <property type="protein sequence ID" value="KAG6380716.1"/>
    <property type="molecule type" value="Genomic_DNA"/>
</dbReference>
<gene>
    <name evidence="3" type="ORF">JVT61DRAFT_5094</name>
</gene>
<sequence>MDLSTISVCRGIVSLSFLLNVACQLYYGLFATPSMKQVADAHHSAFSPNPYFIAAFFILQFIAQYFFVIGLFAVTATPDEPTLFERFFRFVRLTPASSKSTLVTCTNQIYYSPALALGNLLHVVWTVLWMQEQFWPALPIITINTLLQFFAGVIAFGPFDPGFNSKYDFPAHVISKLAAGVGCLGIIDTATTAAGYVSPPSAAIQVLTVFLFVKLAAIPEGNGFWLCSILFDLLALCAGQPGWSSSLALAVVFTIVEICMAILLFGVIRIKLLCNTKGQIWNTLMTRYLRPVEVATPTTAITVPVCNILSATSKLEIVYAYIPRPRYLNPSATIIWLKPVTRSRQHPHPVSLLHDALNKRTSASSAPCATIKKSSAALPIERSDCAIRPPATEPSLGELEERTCLVVDYGCTLVGTPLDTRHQAPSDVRRRHQSGPWIKRGEA</sequence>
<keyword evidence="2" id="KW-0472">Membrane</keyword>
<evidence type="ECO:0000256" key="2">
    <source>
        <dbReference type="SAM" id="Phobius"/>
    </source>
</evidence>
<evidence type="ECO:0000313" key="3">
    <source>
        <dbReference type="EMBL" id="KAG6380716.1"/>
    </source>
</evidence>
<dbReference type="AlphaFoldDB" id="A0A8I3ACT6"/>
<keyword evidence="4" id="KW-1185">Reference proteome</keyword>
<accession>A0A8I3ACT6</accession>
<feature type="transmembrane region" description="Helical" evidence="2">
    <location>
        <begin position="169"/>
        <end position="187"/>
    </location>
</feature>
<dbReference type="Proteomes" id="UP000683000">
    <property type="component" value="Unassembled WGS sequence"/>
</dbReference>
<name>A0A8I3ACT6_9AGAM</name>
<feature type="transmembrane region" description="Helical" evidence="2">
    <location>
        <begin position="51"/>
        <end position="76"/>
    </location>
</feature>
<evidence type="ECO:0000313" key="4">
    <source>
        <dbReference type="Proteomes" id="UP000683000"/>
    </source>
</evidence>
<feature type="transmembrane region" description="Helical" evidence="2">
    <location>
        <begin position="247"/>
        <end position="268"/>
    </location>
</feature>
<evidence type="ECO:0000256" key="1">
    <source>
        <dbReference type="SAM" id="MobiDB-lite"/>
    </source>
</evidence>
<feature type="transmembrane region" description="Helical" evidence="2">
    <location>
        <begin position="224"/>
        <end position="241"/>
    </location>
</feature>
<protein>
    <submittedName>
        <fullName evidence="3">Uncharacterized protein</fullName>
    </submittedName>
</protein>
<keyword evidence="2" id="KW-1133">Transmembrane helix</keyword>
<dbReference type="OrthoDB" id="2332199at2759"/>